<accession>A0A0W8F747</accession>
<organism evidence="1">
    <name type="scientific">hydrocarbon metagenome</name>
    <dbReference type="NCBI Taxonomy" id="938273"/>
    <lineage>
        <taxon>unclassified sequences</taxon>
        <taxon>metagenomes</taxon>
        <taxon>ecological metagenomes</taxon>
    </lineage>
</organism>
<name>A0A0W8F747_9ZZZZ</name>
<sequence>MSPEAIDFIIKIVPEPSVSLRKPDPTARFRAREEAASAVSNHFHYLFDFLSIR</sequence>
<comment type="caution">
    <text evidence="1">The sequence shown here is derived from an EMBL/GenBank/DDBJ whole genome shotgun (WGS) entry which is preliminary data.</text>
</comment>
<gene>
    <name evidence="1" type="ORF">ASZ90_013624</name>
</gene>
<dbReference type="EMBL" id="LNQE01001483">
    <property type="protein sequence ID" value="KUG16714.1"/>
    <property type="molecule type" value="Genomic_DNA"/>
</dbReference>
<dbReference type="AlphaFoldDB" id="A0A0W8F747"/>
<evidence type="ECO:0000313" key="1">
    <source>
        <dbReference type="EMBL" id="KUG16714.1"/>
    </source>
</evidence>
<proteinExistence type="predicted"/>
<reference evidence="1" key="1">
    <citation type="journal article" date="2015" name="Proc. Natl. Acad. Sci. U.S.A.">
        <title>Networks of energetic and metabolic interactions define dynamics in microbial communities.</title>
        <authorList>
            <person name="Embree M."/>
            <person name="Liu J.K."/>
            <person name="Al-Bassam M.M."/>
            <person name="Zengler K."/>
        </authorList>
    </citation>
    <scope>NUCLEOTIDE SEQUENCE</scope>
</reference>
<protein>
    <submittedName>
        <fullName evidence="1">Uncharacterized protein</fullName>
    </submittedName>
</protein>